<comment type="caution">
    <text evidence="1">The sequence shown here is derived from an EMBL/GenBank/DDBJ whole genome shotgun (WGS) entry which is preliminary data.</text>
</comment>
<accession>A0A016U1U8</accession>
<reference evidence="2" key="1">
    <citation type="journal article" date="2015" name="Nat. Genet.">
        <title>The genome and transcriptome of the zoonotic hookworm Ancylostoma ceylanicum identify infection-specific gene families.</title>
        <authorList>
            <person name="Schwarz E.M."/>
            <person name="Hu Y."/>
            <person name="Antoshechkin I."/>
            <person name="Miller M.M."/>
            <person name="Sternberg P.W."/>
            <person name="Aroian R.V."/>
        </authorList>
    </citation>
    <scope>NUCLEOTIDE SEQUENCE</scope>
    <source>
        <strain evidence="2">HY135</strain>
    </source>
</reference>
<evidence type="ECO:0000313" key="1">
    <source>
        <dbReference type="EMBL" id="EYC09294.1"/>
    </source>
</evidence>
<evidence type="ECO:0000313" key="2">
    <source>
        <dbReference type="Proteomes" id="UP000024635"/>
    </source>
</evidence>
<dbReference type="Proteomes" id="UP000024635">
    <property type="component" value="Unassembled WGS sequence"/>
</dbReference>
<dbReference type="EMBL" id="JARK01001397">
    <property type="protein sequence ID" value="EYC09294.1"/>
    <property type="molecule type" value="Genomic_DNA"/>
</dbReference>
<dbReference type="OrthoDB" id="533508at2759"/>
<protein>
    <submittedName>
        <fullName evidence="1">Uncharacterized protein</fullName>
    </submittedName>
</protein>
<sequence>MVANHVTTNEQPKGSLVFTTVANVLQQMGNQKATNWSPWEPEWAAYGAPAPPTLRIGAEVTCGSNSSWDRLQSCECLSREELVEALKYIA</sequence>
<proteinExistence type="predicted"/>
<dbReference type="AlphaFoldDB" id="A0A016U1U8"/>
<keyword evidence="2" id="KW-1185">Reference proteome</keyword>
<organism evidence="1 2">
    <name type="scientific">Ancylostoma ceylanicum</name>
    <dbReference type="NCBI Taxonomy" id="53326"/>
    <lineage>
        <taxon>Eukaryota</taxon>
        <taxon>Metazoa</taxon>
        <taxon>Ecdysozoa</taxon>
        <taxon>Nematoda</taxon>
        <taxon>Chromadorea</taxon>
        <taxon>Rhabditida</taxon>
        <taxon>Rhabditina</taxon>
        <taxon>Rhabditomorpha</taxon>
        <taxon>Strongyloidea</taxon>
        <taxon>Ancylostomatidae</taxon>
        <taxon>Ancylostomatinae</taxon>
        <taxon>Ancylostoma</taxon>
    </lineage>
</organism>
<gene>
    <name evidence="1" type="primary">Acey_s0061.g3262</name>
    <name evidence="1" type="ORF">Y032_0061g3262</name>
</gene>
<name>A0A016U1U8_9BILA</name>